<evidence type="ECO:0000313" key="2">
    <source>
        <dbReference type="EMBL" id="MRG91869.1"/>
    </source>
</evidence>
<protein>
    <submittedName>
        <fullName evidence="2">Uncharacterized protein</fullName>
    </submittedName>
</protein>
<organism evidence="2 3">
    <name type="scientific">Polyangium spumosum</name>
    <dbReference type="NCBI Taxonomy" id="889282"/>
    <lineage>
        <taxon>Bacteria</taxon>
        <taxon>Pseudomonadati</taxon>
        <taxon>Myxococcota</taxon>
        <taxon>Polyangia</taxon>
        <taxon>Polyangiales</taxon>
        <taxon>Polyangiaceae</taxon>
        <taxon>Polyangium</taxon>
    </lineage>
</organism>
<dbReference type="Proteomes" id="UP000440224">
    <property type="component" value="Unassembled WGS sequence"/>
</dbReference>
<keyword evidence="3" id="KW-1185">Reference proteome</keyword>
<dbReference type="AlphaFoldDB" id="A0A6N7PIN4"/>
<sequence>MQRQGALKRQKERARQEKQREKNANKLERRKEKDTRGDTAPGEDPDIAGIVPGPQPPPAD</sequence>
<evidence type="ECO:0000313" key="3">
    <source>
        <dbReference type="Proteomes" id="UP000440224"/>
    </source>
</evidence>
<dbReference type="RefSeq" id="WP_153818729.1">
    <property type="nucleotide sequence ID" value="NZ_WJIE01000002.1"/>
</dbReference>
<accession>A0A6N7PIN4</accession>
<reference evidence="2 3" key="1">
    <citation type="submission" date="2019-10" db="EMBL/GenBank/DDBJ databases">
        <title>A soil myxobacterium in the family Polyangiaceae.</title>
        <authorList>
            <person name="Li Y."/>
            <person name="Wang J."/>
        </authorList>
    </citation>
    <scope>NUCLEOTIDE SEQUENCE [LARGE SCALE GENOMIC DNA]</scope>
    <source>
        <strain evidence="2 3">DSM 14734</strain>
    </source>
</reference>
<feature type="region of interest" description="Disordered" evidence="1">
    <location>
        <begin position="1"/>
        <end position="60"/>
    </location>
</feature>
<comment type="caution">
    <text evidence="2">The sequence shown here is derived from an EMBL/GenBank/DDBJ whole genome shotgun (WGS) entry which is preliminary data.</text>
</comment>
<proteinExistence type="predicted"/>
<gene>
    <name evidence="2" type="ORF">GF068_08010</name>
</gene>
<dbReference type="EMBL" id="WJIE01000002">
    <property type="protein sequence ID" value="MRG91869.1"/>
    <property type="molecule type" value="Genomic_DNA"/>
</dbReference>
<name>A0A6N7PIN4_9BACT</name>
<evidence type="ECO:0000256" key="1">
    <source>
        <dbReference type="SAM" id="MobiDB-lite"/>
    </source>
</evidence>
<dbReference type="OrthoDB" id="5524428at2"/>
<feature type="compositionally biased region" description="Basic and acidic residues" evidence="1">
    <location>
        <begin position="13"/>
        <end position="37"/>
    </location>
</feature>
<feature type="compositionally biased region" description="Basic residues" evidence="1">
    <location>
        <begin position="1"/>
        <end position="12"/>
    </location>
</feature>